<evidence type="ECO:0000313" key="3">
    <source>
        <dbReference type="Proteomes" id="UP001303902"/>
    </source>
</evidence>
<name>A0ABZ0L252_9BACL</name>
<keyword evidence="3" id="KW-1185">Reference proteome</keyword>
<reference evidence="2 3" key="1">
    <citation type="submission" date="2023-06" db="EMBL/GenBank/DDBJ databases">
        <title>Sporosarcina sp. nov., isolated from Korean tranditional fermented seafood 'Jeotgal'.</title>
        <authorList>
            <person name="Yang A.I."/>
            <person name="Shin N.-R."/>
        </authorList>
    </citation>
    <scope>NUCLEOTIDE SEQUENCE [LARGE SCALE GENOMIC DNA]</scope>
    <source>
        <strain evidence="2 3">T2O-4</strain>
    </source>
</reference>
<dbReference type="Pfam" id="PF00085">
    <property type="entry name" value="Thioredoxin"/>
    <property type="match status" value="1"/>
</dbReference>
<dbReference type="EMBL" id="CP129118">
    <property type="protein sequence ID" value="WOV86596.1"/>
    <property type="molecule type" value="Genomic_DNA"/>
</dbReference>
<gene>
    <name evidence="2" type="ORF">QWT69_11850</name>
</gene>
<evidence type="ECO:0000259" key="1">
    <source>
        <dbReference type="Pfam" id="PF00085"/>
    </source>
</evidence>
<dbReference type="CDD" id="cd02947">
    <property type="entry name" value="TRX_family"/>
    <property type="match status" value="1"/>
</dbReference>
<sequence>MKKLLLIGGIIIVIFGLIVFMNKQANETKLQDSPYGTKDVKQSTIDLIGDKNYQNIVMPDELYEKISSGEEVTAYFFSPECQYCMKMTPILMPIAQENDIHVYQYNMLEFNKESQPYGITSWPTLVHYKDGKEVTRSVGLPENPEADIQAFFDKYDEE</sequence>
<dbReference type="InterPro" id="IPR013766">
    <property type="entry name" value="Thioredoxin_domain"/>
</dbReference>
<accession>A0ABZ0L252</accession>
<evidence type="ECO:0000313" key="2">
    <source>
        <dbReference type="EMBL" id="WOV86596.1"/>
    </source>
</evidence>
<dbReference type="Proteomes" id="UP001303902">
    <property type="component" value="Chromosome"/>
</dbReference>
<feature type="domain" description="Thioredoxin" evidence="1">
    <location>
        <begin position="61"/>
        <end position="152"/>
    </location>
</feature>
<dbReference type="RefSeq" id="WP_317965933.1">
    <property type="nucleotide sequence ID" value="NZ_CP129118.1"/>
</dbReference>
<organism evidence="2 3">
    <name type="scientific">Sporosarcina oncorhynchi</name>
    <dbReference type="NCBI Taxonomy" id="3056444"/>
    <lineage>
        <taxon>Bacteria</taxon>
        <taxon>Bacillati</taxon>
        <taxon>Bacillota</taxon>
        <taxon>Bacilli</taxon>
        <taxon>Bacillales</taxon>
        <taxon>Caryophanaceae</taxon>
        <taxon>Sporosarcina</taxon>
    </lineage>
</organism>
<dbReference type="SUPFAM" id="SSF52833">
    <property type="entry name" value="Thioredoxin-like"/>
    <property type="match status" value="1"/>
</dbReference>
<dbReference type="InterPro" id="IPR036249">
    <property type="entry name" value="Thioredoxin-like_sf"/>
</dbReference>
<proteinExistence type="predicted"/>
<protein>
    <submittedName>
        <fullName evidence="2">Thioredoxin family protein</fullName>
    </submittedName>
</protein>
<dbReference type="Gene3D" id="3.40.30.10">
    <property type="entry name" value="Glutaredoxin"/>
    <property type="match status" value="1"/>
</dbReference>